<keyword evidence="3" id="KW-1185">Reference proteome</keyword>
<evidence type="ECO:0000313" key="3">
    <source>
        <dbReference type="Proteomes" id="UP000295008"/>
    </source>
</evidence>
<protein>
    <submittedName>
        <fullName evidence="2">PilZ domain-containing protein</fullName>
    </submittedName>
</protein>
<evidence type="ECO:0000259" key="1">
    <source>
        <dbReference type="Pfam" id="PF07238"/>
    </source>
</evidence>
<name>A0A4R1R4A4_HYDET</name>
<sequence>MLTGTVERRSSHHDRFKTELTMRFEKKNREMITAQITTINAQGIQFHLPWGVDLAGDSERLETVFNLPLIGQIRVSGEIHQLRLGIDTDLNRVVYYEIRFLNLSPEQWNYIYDYSKGKNRSEWNSPLPETAFHQERKDFRIAVQIPADFFRNGKAPVSGMVEDLSYGGIKATVPEEFSEAEEVKVTIHHAELTIELKGICVWCRSSLEERDSDQALIGVSFQSLDSDNFTKLRSLLFHAIQ</sequence>
<proteinExistence type="predicted"/>
<dbReference type="InterPro" id="IPR009875">
    <property type="entry name" value="PilZ_domain"/>
</dbReference>
<evidence type="ECO:0000313" key="2">
    <source>
        <dbReference type="EMBL" id="TCL60294.1"/>
    </source>
</evidence>
<organism evidence="2 3">
    <name type="scientific">Hydrogenispora ethanolica</name>
    <dbReference type="NCBI Taxonomy" id="1082276"/>
    <lineage>
        <taxon>Bacteria</taxon>
        <taxon>Bacillati</taxon>
        <taxon>Bacillota</taxon>
        <taxon>Hydrogenispora</taxon>
    </lineage>
</organism>
<dbReference type="SUPFAM" id="SSF141371">
    <property type="entry name" value="PilZ domain-like"/>
    <property type="match status" value="1"/>
</dbReference>
<dbReference type="Gene3D" id="2.40.10.220">
    <property type="entry name" value="predicted glycosyltransferase like domains"/>
    <property type="match status" value="1"/>
</dbReference>
<dbReference type="RefSeq" id="WP_132016414.1">
    <property type="nucleotide sequence ID" value="NZ_SLUN01000036.1"/>
</dbReference>
<gene>
    <name evidence="2" type="ORF">EDC14_103647</name>
</gene>
<dbReference type="Proteomes" id="UP000295008">
    <property type="component" value="Unassembled WGS sequence"/>
</dbReference>
<dbReference type="AlphaFoldDB" id="A0A4R1R4A4"/>
<dbReference type="GO" id="GO:0035438">
    <property type="term" value="F:cyclic-di-GMP binding"/>
    <property type="evidence" value="ECO:0007669"/>
    <property type="project" value="InterPro"/>
</dbReference>
<accession>A0A4R1R4A4</accession>
<reference evidence="2 3" key="1">
    <citation type="submission" date="2019-03" db="EMBL/GenBank/DDBJ databases">
        <title>Genomic Encyclopedia of Type Strains, Phase IV (KMG-IV): sequencing the most valuable type-strain genomes for metagenomic binning, comparative biology and taxonomic classification.</title>
        <authorList>
            <person name="Goeker M."/>
        </authorList>
    </citation>
    <scope>NUCLEOTIDE SEQUENCE [LARGE SCALE GENOMIC DNA]</scope>
    <source>
        <strain evidence="2 3">LX-B</strain>
    </source>
</reference>
<feature type="domain" description="PilZ" evidence="1">
    <location>
        <begin position="134"/>
        <end position="237"/>
    </location>
</feature>
<dbReference type="Pfam" id="PF07238">
    <property type="entry name" value="PilZ"/>
    <property type="match status" value="1"/>
</dbReference>
<dbReference type="EMBL" id="SLUN01000036">
    <property type="protein sequence ID" value="TCL60294.1"/>
    <property type="molecule type" value="Genomic_DNA"/>
</dbReference>
<comment type="caution">
    <text evidence="2">The sequence shown here is derived from an EMBL/GenBank/DDBJ whole genome shotgun (WGS) entry which is preliminary data.</text>
</comment>